<dbReference type="Proteomes" id="UP001218218">
    <property type="component" value="Unassembled WGS sequence"/>
</dbReference>
<feature type="region of interest" description="Disordered" evidence="1">
    <location>
        <begin position="403"/>
        <end position="448"/>
    </location>
</feature>
<dbReference type="EMBL" id="JARIHO010000001">
    <property type="protein sequence ID" value="KAJ7367484.1"/>
    <property type="molecule type" value="Genomic_DNA"/>
</dbReference>
<sequence>MATNVAIVDERDSLIHYVGSWNEAGAPSEFNGTTKWSATQGSTASFTFEGSSVTVFGTVAAINPPQASLSFVVDNSITGTYTAPSNLPSDIHHEALWTSPTLNEGSHTIVITQTAAQSAGVIFLDYIMYNTSSSTVHPYFIDDRDPRIKYTAAWRKFGSDPDFQYTSQGSTFAGDSFSLQFEGKSISYYAGINNGSVGEVLNASIVIDGGPPTFFVPGVQPEAVTTNNLIFNSGDLSEGNHTLVVTAENDHTVWTDYFLVTPNTRTPTSNPLPLTSGPSSPPTASTAASTSPPKTARSTPIGMIVGLVIGGLILVALGAAAILLCRRSRRRRLQTPEVEIIESAPAAQWRRSRAGAWPRPLSSEGHSPTISISTGPPLTSTGYSIVSSDAHIPSLVDSVPQRNPTNIAPVPTGILPSKKLAREAEERRNNYLHNRSGPPDGPPEYSEC</sequence>
<feature type="region of interest" description="Disordered" evidence="1">
    <location>
        <begin position="265"/>
        <end position="297"/>
    </location>
</feature>
<comment type="caution">
    <text evidence="3">The sequence shown here is derived from an EMBL/GenBank/DDBJ whole genome shotgun (WGS) entry which is preliminary data.</text>
</comment>
<protein>
    <recommendedName>
        <fullName evidence="5">Transmembrane protein</fullName>
    </recommendedName>
</protein>
<feature type="region of interest" description="Disordered" evidence="1">
    <location>
        <begin position="357"/>
        <end position="376"/>
    </location>
</feature>
<evidence type="ECO:0008006" key="5">
    <source>
        <dbReference type="Google" id="ProtNLM"/>
    </source>
</evidence>
<keyword evidence="4" id="KW-1185">Reference proteome</keyword>
<feature type="compositionally biased region" description="Polar residues" evidence="1">
    <location>
        <begin position="364"/>
        <end position="376"/>
    </location>
</feature>
<dbReference type="Gene3D" id="2.60.120.260">
    <property type="entry name" value="Galactose-binding domain-like"/>
    <property type="match status" value="2"/>
</dbReference>
<keyword evidence="2" id="KW-0812">Transmembrane</keyword>
<organism evidence="3 4">
    <name type="scientific">Mycena albidolilacea</name>
    <dbReference type="NCBI Taxonomy" id="1033008"/>
    <lineage>
        <taxon>Eukaryota</taxon>
        <taxon>Fungi</taxon>
        <taxon>Dikarya</taxon>
        <taxon>Basidiomycota</taxon>
        <taxon>Agaricomycotina</taxon>
        <taxon>Agaricomycetes</taxon>
        <taxon>Agaricomycetidae</taxon>
        <taxon>Agaricales</taxon>
        <taxon>Marasmiineae</taxon>
        <taxon>Mycenaceae</taxon>
        <taxon>Mycena</taxon>
    </lineage>
</organism>
<keyword evidence="2" id="KW-1133">Transmembrane helix</keyword>
<evidence type="ECO:0000313" key="4">
    <source>
        <dbReference type="Proteomes" id="UP001218218"/>
    </source>
</evidence>
<evidence type="ECO:0000313" key="3">
    <source>
        <dbReference type="EMBL" id="KAJ7367484.1"/>
    </source>
</evidence>
<evidence type="ECO:0000256" key="1">
    <source>
        <dbReference type="SAM" id="MobiDB-lite"/>
    </source>
</evidence>
<accession>A0AAD7ATC2</accession>
<keyword evidence="2" id="KW-0472">Membrane</keyword>
<proteinExistence type="predicted"/>
<gene>
    <name evidence="3" type="ORF">DFH08DRAFT_314</name>
</gene>
<dbReference type="InterPro" id="IPR004913">
    <property type="entry name" value="Herpes_gJ"/>
</dbReference>
<name>A0AAD7ATC2_9AGAR</name>
<dbReference type="AlphaFoldDB" id="A0AAD7ATC2"/>
<evidence type="ECO:0000256" key="2">
    <source>
        <dbReference type="SAM" id="Phobius"/>
    </source>
</evidence>
<dbReference type="Pfam" id="PF03229">
    <property type="entry name" value="Alpha_GJ"/>
    <property type="match status" value="1"/>
</dbReference>
<reference evidence="3" key="1">
    <citation type="submission" date="2023-03" db="EMBL/GenBank/DDBJ databases">
        <title>Massive genome expansion in bonnet fungi (Mycena s.s.) driven by repeated elements and novel gene families across ecological guilds.</title>
        <authorList>
            <consortium name="Lawrence Berkeley National Laboratory"/>
            <person name="Harder C.B."/>
            <person name="Miyauchi S."/>
            <person name="Viragh M."/>
            <person name="Kuo A."/>
            <person name="Thoen E."/>
            <person name="Andreopoulos B."/>
            <person name="Lu D."/>
            <person name="Skrede I."/>
            <person name="Drula E."/>
            <person name="Henrissat B."/>
            <person name="Morin E."/>
            <person name="Kohler A."/>
            <person name="Barry K."/>
            <person name="LaButti K."/>
            <person name="Morin E."/>
            <person name="Salamov A."/>
            <person name="Lipzen A."/>
            <person name="Mereny Z."/>
            <person name="Hegedus B."/>
            <person name="Baldrian P."/>
            <person name="Stursova M."/>
            <person name="Weitz H."/>
            <person name="Taylor A."/>
            <person name="Grigoriev I.V."/>
            <person name="Nagy L.G."/>
            <person name="Martin F."/>
            <person name="Kauserud H."/>
        </authorList>
    </citation>
    <scope>NUCLEOTIDE SEQUENCE</scope>
    <source>
        <strain evidence="3">CBHHK002</strain>
    </source>
</reference>
<feature type="compositionally biased region" description="Basic and acidic residues" evidence="1">
    <location>
        <begin position="420"/>
        <end position="429"/>
    </location>
</feature>
<feature type="transmembrane region" description="Helical" evidence="2">
    <location>
        <begin position="301"/>
        <end position="324"/>
    </location>
</feature>